<organism evidence="7 8">
    <name type="scientific">SAR324 cluster bacterium</name>
    <dbReference type="NCBI Taxonomy" id="2024889"/>
    <lineage>
        <taxon>Bacteria</taxon>
        <taxon>Deltaproteobacteria</taxon>
        <taxon>SAR324 cluster</taxon>
    </lineage>
</organism>
<dbReference type="EMBL" id="NVSR01000098">
    <property type="protein sequence ID" value="PCI26228.1"/>
    <property type="molecule type" value="Genomic_DNA"/>
</dbReference>
<evidence type="ECO:0000256" key="4">
    <source>
        <dbReference type="ARBA" id="ARBA00022729"/>
    </source>
</evidence>
<dbReference type="GO" id="GO:1901359">
    <property type="term" value="F:tungstate binding"/>
    <property type="evidence" value="ECO:0007669"/>
    <property type="project" value="UniProtKB-ARBA"/>
</dbReference>
<evidence type="ECO:0000256" key="2">
    <source>
        <dbReference type="ARBA" id="ARBA00022505"/>
    </source>
</evidence>
<feature type="chain" id="PRO_5012155817" evidence="6">
    <location>
        <begin position="25"/>
        <end position="253"/>
    </location>
</feature>
<sequence length="253" mass="28272">MRTRLLYTLAMIFLLILSSGQAMADKIRVAVASNFTGTIRKIAESFEKSTGHKVILIFGSTGKHYAQIKHGAPFDAFFAADARRPKLLEKEGVALPGSRFTYAIGKVILWSPQKNYVDIEGKTLEQKEFRYLSLANPKLAPYGKAAQEILQGRGLWKGLRGRMVRGENIGQTFQFVKSGNAELGFIAYSQVKHPGESVEGSYWKIPQSLYSPIEQQAVLLRDNDTARSFLSFVKSDESLKIIRGFGYGYYGIE</sequence>
<protein>
    <submittedName>
        <fullName evidence="7">Molybdate ABC transporter substrate-binding protein</fullName>
    </submittedName>
</protein>
<accession>A0A2A4SY87</accession>
<dbReference type="GO" id="GO:0030973">
    <property type="term" value="F:molybdate ion binding"/>
    <property type="evidence" value="ECO:0007669"/>
    <property type="project" value="InterPro"/>
</dbReference>
<feature type="binding site" evidence="5">
    <location>
        <position position="169"/>
    </location>
    <ligand>
        <name>molybdate</name>
        <dbReference type="ChEBI" id="CHEBI:36264"/>
    </ligand>
</feature>
<dbReference type="PANTHER" id="PTHR30632">
    <property type="entry name" value="MOLYBDATE-BINDING PERIPLASMIC PROTEIN"/>
    <property type="match status" value="1"/>
</dbReference>
<dbReference type="InterPro" id="IPR005950">
    <property type="entry name" value="ModA"/>
</dbReference>
<keyword evidence="2 5" id="KW-0500">Molybdenum</keyword>
<comment type="similarity">
    <text evidence="1">Belongs to the bacterial solute-binding protein ModA family.</text>
</comment>
<evidence type="ECO:0000256" key="5">
    <source>
        <dbReference type="PIRSR" id="PIRSR004846-1"/>
    </source>
</evidence>
<feature type="binding site" evidence="5">
    <location>
        <position position="61"/>
    </location>
    <ligand>
        <name>molybdate</name>
        <dbReference type="ChEBI" id="CHEBI:36264"/>
    </ligand>
</feature>
<comment type="caution">
    <text evidence="7">The sequence shown here is derived from an EMBL/GenBank/DDBJ whole genome shotgun (WGS) entry which is preliminary data.</text>
</comment>
<evidence type="ECO:0000256" key="1">
    <source>
        <dbReference type="ARBA" id="ARBA00009175"/>
    </source>
</evidence>
<dbReference type="Pfam" id="PF13531">
    <property type="entry name" value="SBP_bac_11"/>
    <property type="match status" value="1"/>
</dbReference>
<dbReference type="NCBIfam" id="TIGR01256">
    <property type="entry name" value="modA"/>
    <property type="match status" value="1"/>
</dbReference>
<dbReference type="AlphaFoldDB" id="A0A2A4SY87"/>
<dbReference type="GO" id="GO:0046872">
    <property type="term" value="F:metal ion binding"/>
    <property type="evidence" value="ECO:0007669"/>
    <property type="project" value="UniProtKB-KW"/>
</dbReference>
<dbReference type="CDD" id="cd13539">
    <property type="entry name" value="PBP2_AvModA"/>
    <property type="match status" value="1"/>
</dbReference>
<dbReference type="FunFam" id="3.40.190.10:FF:000035">
    <property type="entry name" value="Molybdate ABC transporter substrate-binding protein"/>
    <property type="match status" value="1"/>
</dbReference>
<evidence type="ECO:0000313" key="7">
    <source>
        <dbReference type="EMBL" id="PCI26228.1"/>
    </source>
</evidence>
<gene>
    <name evidence="7" type="primary">modA</name>
    <name evidence="7" type="ORF">COB67_10230</name>
</gene>
<dbReference type="PIRSF" id="PIRSF004846">
    <property type="entry name" value="ModA"/>
    <property type="match status" value="1"/>
</dbReference>
<dbReference type="Proteomes" id="UP000218113">
    <property type="component" value="Unassembled WGS sequence"/>
</dbReference>
<dbReference type="InterPro" id="IPR044084">
    <property type="entry name" value="AvModA-like_subst-bd"/>
</dbReference>
<dbReference type="GO" id="GO:0015689">
    <property type="term" value="P:molybdate ion transport"/>
    <property type="evidence" value="ECO:0007669"/>
    <property type="project" value="InterPro"/>
</dbReference>
<evidence type="ECO:0000256" key="6">
    <source>
        <dbReference type="SAM" id="SignalP"/>
    </source>
</evidence>
<keyword evidence="4 6" id="KW-0732">Signal</keyword>
<name>A0A2A4SY87_9DELT</name>
<dbReference type="PANTHER" id="PTHR30632:SF14">
    <property type="entry name" value="TUNGSTATE_MOLYBDATE_CHROMATE-BINDING PROTEIN MODA"/>
    <property type="match status" value="1"/>
</dbReference>
<evidence type="ECO:0000256" key="3">
    <source>
        <dbReference type="ARBA" id="ARBA00022723"/>
    </source>
</evidence>
<dbReference type="SUPFAM" id="SSF53850">
    <property type="entry name" value="Periplasmic binding protein-like II"/>
    <property type="match status" value="1"/>
</dbReference>
<proteinExistence type="inferred from homology"/>
<dbReference type="InterPro" id="IPR050682">
    <property type="entry name" value="ModA/WtpA"/>
</dbReference>
<evidence type="ECO:0000313" key="8">
    <source>
        <dbReference type="Proteomes" id="UP000218113"/>
    </source>
</evidence>
<feature type="signal peptide" evidence="6">
    <location>
        <begin position="1"/>
        <end position="24"/>
    </location>
</feature>
<reference evidence="8" key="1">
    <citation type="submission" date="2017-08" db="EMBL/GenBank/DDBJ databases">
        <title>A dynamic microbial community with high functional redundancy inhabits the cold, oxic subseafloor aquifer.</title>
        <authorList>
            <person name="Tully B.J."/>
            <person name="Wheat C.G."/>
            <person name="Glazer B.T."/>
            <person name="Huber J.A."/>
        </authorList>
    </citation>
    <scope>NUCLEOTIDE SEQUENCE [LARGE SCALE GENOMIC DNA]</scope>
</reference>
<dbReference type="Gene3D" id="3.40.190.10">
    <property type="entry name" value="Periplasmic binding protein-like II"/>
    <property type="match status" value="2"/>
</dbReference>
<keyword evidence="3 5" id="KW-0479">Metal-binding</keyword>